<feature type="region of interest" description="Disordered" evidence="1">
    <location>
        <begin position="1"/>
        <end position="24"/>
    </location>
</feature>
<dbReference type="Proteomes" id="UP001497457">
    <property type="component" value="Chromosome 13rd"/>
</dbReference>
<sequence>MPAPETAESTAKRPSPSDPRAIPVRFSPNKASICGSKPHLVLANRDCFAHLPIRVARRLPFPPPAAPHSATAKPACPPIIRTTAAVSASSLPRPAWPAPPSPSSPPPLPRPPRRSPMPRRAPAPKP</sequence>
<organism evidence="2 3">
    <name type="scientific">Urochloa decumbens</name>
    <dbReference type="NCBI Taxonomy" id="240449"/>
    <lineage>
        <taxon>Eukaryota</taxon>
        <taxon>Viridiplantae</taxon>
        <taxon>Streptophyta</taxon>
        <taxon>Embryophyta</taxon>
        <taxon>Tracheophyta</taxon>
        <taxon>Spermatophyta</taxon>
        <taxon>Magnoliopsida</taxon>
        <taxon>Liliopsida</taxon>
        <taxon>Poales</taxon>
        <taxon>Poaceae</taxon>
        <taxon>PACMAD clade</taxon>
        <taxon>Panicoideae</taxon>
        <taxon>Panicodae</taxon>
        <taxon>Paniceae</taxon>
        <taxon>Melinidinae</taxon>
        <taxon>Urochloa</taxon>
    </lineage>
</organism>
<evidence type="ECO:0000313" key="2">
    <source>
        <dbReference type="EMBL" id="CAL4913313.1"/>
    </source>
</evidence>
<dbReference type="EMBL" id="OZ075123">
    <property type="protein sequence ID" value="CAL4913313.1"/>
    <property type="molecule type" value="Genomic_DNA"/>
</dbReference>
<evidence type="ECO:0000256" key="1">
    <source>
        <dbReference type="SAM" id="MobiDB-lite"/>
    </source>
</evidence>
<accession>A0ABC8WRI2</accession>
<gene>
    <name evidence="2" type="ORF">URODEC1_LOCUS16161</name>
</gene>
<keyword evidence="3" id="KW-1185">Reference proteome</keyword>
<feature type="compositionally biased region" description="Pro residues" evidence="1">
    <location>
        <begin position="94"/>
        <end position="110"/>
    </location>
</feature>
<reference evidence="2 3" key="2">
    <citation type="submission" date="2024-10" db="EMBL/GenBank/DDBJ databases">
        <authorList>
            <person name="Ryan C."/>
        </authorList>
    </citation>
    <scope>NUCLEOTIDE SEQUENCE [LARGE SCALE GENOMIC DNA]</scope>
</reference>
<name>A0ABC8WRI2_9POAL</name>
<dbReference type="AlphaFoldDB" id="A0ABC8WRI2"/>
<reference evidence="3" key="1">
    <citation type="submission" date="2024-06" db="EMBL/GenBank/DDBJ databases">
        <authorList>
            <person name="Ryan C."/>
        </authorList>
    </citation>
    <scope>NUCLEOTIDE SEQUENCE [LARGE SCALE GENOMIC DNA]</scope>
</reference>
<proteinExistence type="predicted"/>
<evidence type="ECO:0000313" key="3">
    <source>
        <dbReference type="Proteomes" id="UP001497457"/>
    </source>
</evidence>
<protein>
    <submittedName>
        <fullName evidence="2">Uncharacterized protein</fullName>
    </submittedName>
</protein>
<feature type="region of interest" description="Disordered" evidence="1">
    <location>
        <begin position="84"/>
        <end position="126"/>
    </location>
</feature>